<comment type="similarity">
    <text evidence="1">Belongs to the cytochrome P450 family.</text>
</comment>
<dbReference type="CDD" id="cd20623">
    <property type="entry name" value="CYP_unk"/>
    <property type="match status" value="1"/>
</dbReference>
<dbReference type="RefSeq" id="WP_135341932.1">
    <property type="nucleotide sequence ID" value="NZ_JBHLTX010000051.1"/>
</dbReference>
<sequence length="481" mass="52899">MTTQPFDPVRPDTALSPPPGCPAHAGPGGVTRLFGPGYEADPLRVFERLRAEHGAVAPVLLTGDLPGWLVLGYREILEVVRTPTRFSHDSRHWHQLKEGKVAADNPLLPVIGARPDRMTADGDEHRRLRDAVNDCLDRFDRRGVRRHVTHFANQLIDEFSRDGRAELLDQFARQLPMAVLTQLLGMPEAYSPRLVDAATELVKASDKAIASNDFIKEQLAGLLARKKERPSSDLASWLIEHPAGLSDDEIRNLLWLVLMAANENTTSLLASTLRMVLTDQRFRASLAGGQMTLPDAVEQVLWDDPPTIVIPARWATADTELAGRPIRAGDMLLLGVAAGNIDPAVRPDLNAPMHGNRSHLSFSGGPHECPGREIARAIADTAIDALLLRLPDLRLAVPEGELRWRATTWTRHLVALPVEFAPRPPVGDALPERAGLLPPRRPLPEPRISTPKPPAAVEPAEPPVEPRHTWWDAVKGWFGGQ</sequence>
<dbReference type="EMBL" id="SRID01000415">
    <property type="protein sequence ID" value="TGA91851.1"/>
    <property type="molecule type" value="Genomic_DNA"/>
</dbReference>
<evidence type="ECO:0000313" key="4">
    <source>
        <dbReference type="Proteomes" id="UP000297948"/>
    </source>
</evidence>
<dbReference type="SUPFAM" id="SSF48264">
    <property type="entry name" value="Cytochrome P450"/>
    <property type="match status" value="1"/>
</dbReference>
<dbReference type="GO" id="GO:0016705">
    <property type="term" value="F:oxidoreductase activity, acting on paired donors, with incorporation or reduction of molecular oxygen"/>
    <property type="evidence" value="ECO:0007669"/>
    <property type="project" value="InterPro"/>
</dbReference>
<feature type="region of interest" description="Disordered" evidence="2">
    <location>
        <begin position="1"/>
        <end position="28"/>
    </location>
</feature>
<dbReference type="InterPro" id="IPR002397">
    <property type="entry name" value="Cyt_P450_B"/>
</dbReference>
<dbReference type="Proteomes" id="UP000297948">
    <property type="component" value="Unassembled WGS sequence"/>
</dbReference>
<dbReference type="GO" id="GO:0004497">
    <property type="term" value="F:monooxygenase activity"/>
    <property type="evidence" value="ECO:0007669"/>
    <property type="project" value="InterPro"/>
</dbReference>
<dbReference type="GO" id="GO:0005506">
    <property type="term" value="F:iron ion binding"/>
    <property type="evidence" value="ECO:0007669"/>
    <property type="project" value="InterPro"/>
</dbReference>
<dbReference type="AlphaFoldDB" id="A0A4Z0GBL9"/>
<organism evidence="3 4">
    <name type="scientific">Streptomyces palmae</name>
    <dbReference type="NCBI Taxonomy" id="1701085"/>
    <lineage>
        <taxon>Bacteria</taxon>
        <taxon>Bacillati</taxon>
        <taxon>Actinomycetota</taxon>
        <taxon>Actinomycetes</taxon>
        <taxon>Kitasatosporales</taxon>
        <taxon>Streptomycetaceae</taxon>
        <taxon>Streptomyces</taxon>
    </lineage>
</organism>
<dbReference type="PROSITE" id="PS00086">
    <property type="entry name" value="CYTOCHROME_P450"/>
    <property type="match status" value="1"/>
</dbReference>
<gene>
    <name evidence="3" type="ORF">E4099_28070</name>
</gene>
<protein>
    <submittedName>
        <fullName evidence="3">Cytochrome P450</fullName>
    </submittedName>
</protein>
<reference evidence="3 4" key="1">
    <citation type="submission" date="2019-03" db="EMBL/GenBank/DDBJ databases">
        <authorList>
            <person name="Gonzalez-Pimentel J.L."/>
        </authorList>
    </citation>
    <scope>NUCLEOTIDE SEQUENCE [LARGE SCALE GENOMIC DNA]</scope>
    <source>
        <strain evidence="3 4">JCM 31289</strain>
    </source>
</reference>
<dbReference type="InterPro" id="IPR017972">
    <property type="entry name" value="Cyt_P450_CS"/>
</dbReference>
<name>A0A4Z0GBL9_9ACTN</name>
<proteinExistence type="inferred from homology"/>
<comment type="caution">
    <text evidence="3">The sequence shown here is derived from an EMBL/GenBank/DDBJ whole genome shotgun (WGS) entry which is preliminary data.</text>
</comment>
<keyword evidence="4" id="KW-1185">Reference proteome</keyword>
<feature type="compositionally biased region" description="Pro residues" evidence="2">
    <location>
        <begin position="451"/>
        <end position="463"/>
    </location>
</feature>
<dbReference type="GO" id="GO:0020037">
    <property type="term" value="F:heme binding"/>
    <property type="evidence" value="ECO:0007669"/>
    <property type="project" value="InterPro"/>
</dbReference>
<evidence type="ECO:0000313" key="3">
    <source>
        <dbReference type="EMBL" id="TGA91851.1"/>
    </source>
</evidence>
<evidence type="ECO:0000256" key="1">
    <source>
        <dbReference type="ARBA" id="ARBA00010617"/>
    </source>
</evidence>
<accession>A0A4Z0GBL9</accession>
<dbReference type="Gene3D" id="1.10.630.10">
    <property type="entry name" value="Cytochrome P450"/>
    <property type="match status" value="1"/>
</dbReference>
<dbReference type="PANTHER" id="PTHR46696">
    <property type="entry name" value="P450, PUTATIVE (EUROFUNG)-RELATED"/>
    <property type="match status" value="1"/>
</dbReference>
<evidence type="ECO:0000256" key="2">
    <source>
        <dbReference type="SAM" id="MobiDB-lite"/>
    </source>
</evidence>
<dbReference type="OrthoDB" id="4133219at2"/>
<dbReference type="PANTHER" id="PTHR46696:SF1">
    <property type="entry name" value="CYTOCHROME P450 YJIB-RELATED"/>
    <property type="match status" value="1"/>
</dbReference>
<feature type="region of interest" description="Disordered" evidence="2">
    <location>
        <begin position="427"/>
        <end position="466"/>
    </location>
</feature>
<dbReference type="PRINTS" id="PR00359">
    <property type="entry name" value="BP450"/>
</dbReference>
<dbReference type="InterPro" id="IPR036396">
    <property type="entry name" value="Cyt_P450_sf"/>
</dbReference>